<feature type="transmembrane region" description="Helical" evidence="8">
    <location>
        <begin position="196"/>
        <end position="217"/>
    </location>
</feature>
<keyword evidence="10" id="KW-1185">Reference proteome</keyword>
<sequence length="400" mass="43129">MSLQFGVNGSDPMEIDKKLLKYCIYAGATVILIYIGIAFLNNIGNIFALLWNLLKKIINLAKPFVMALIIVYLLKPGVENIEKFLEKKKILKKASHRRVIGIIGVYTLVAAIFAAVVSGIYIMIGGKLSHNTSIANMASYLNEYLNNPTLSVSSVSEKLKSLNISIPTSLNDKIAQIVSYVQSYFSASIGAMTNSIVAIVSNIALFFIAIILSIYLIQDSEYFVGLWNKIFNLAFGKSKTGSKLKEVLHVMDVTFYKYIRGQLLEASIVGVLSAIVLYFIGIDYALVIGIIAGICNMIPYIGAVVGTVLAVIMALLGGQPITAVWAIIGMLAVRQVDDSLLAPKIVGNSVGLHPVFTMIAILIGGNLGGLIGMLVAVPTAASLKVLLGKWYASHMEKSAS</sequence>
<dbReference type="EMBL" id="LITS01000006">
    <property type="protein sequence ID" value="OAA88137.1"/>
    <property type="molecule type" value="Genomic_DNA"/>
</dbReference>
<name>A0ABX2TWB2_CLOLD</name>
<feature type="transmembrane region" description="Helical" evidence="8">
    <location>
        <begin position="60"/>
        <end position="78"/>
    </location>
</feature>
<dbReference type="Proteomes" id="UP000077020">
    <property type="component" value="Unassembled WGS sequence"/>
</dbReference>
<dbReference type="PANTHER" id="PTHR21716:SF53">
    <property type="entry name" value="PERMEASE PERM-RELATED"/>
    <property type="match status" value="1"/>
</dbReference>
<keyword evidence="6 8" id="KW-1133">Transmembrane helix</keyword>
<evidence type="ECO:0000313" key="9">
    <source>
        <dbReference type="EMBL" id="OAA88137.1"/>
    </source>
</evidence>
<evidence type="ECO:0000313" key="10">
    <source>
        <dbReference type="Proteomes" id="UP000077020"/>
    </source>
</evidence>
<evidence type="ECO:0000256" key="5">
    <source>
        <dbReference type="ARBA" id="ARBA00022692"/>
    </source>
</evidence>
<proteinExistence type="inferred from homology"/>
<dbReference type="PANTHER" id="PTHR21716">
    <property type="entry name" value="TRANSMEMBRANE PROTEIN"/>
    <property type="match status" value="1"/>
</dbReference>
<organism evidence="9 10">
    <name type="scientific">Clostridium ljungdahlii (strain ATCC 55383 / DSM 13528 / PETC)</name>
    <dbReference type="NCBI Taxonomy" id="748727"/>
    <lineage>
        <taxon>Bacteria</taxon>
        <taxon>Bacillati</taxon>
        <taxon>Bacillota</taxon>
        <taxon>Clostridia</taxon>
        <taxon>Eubacteriales</taxon>
        <taxon>Clostridiaceae</taxon>
        <taxon>Clostridium</taxon>
    </lineage>
</organism>
<comment type="subcellular location">
    <subcellularLocation>
        <location evidence="1">Cell membrane</location>
        <topology evidence="1">Multi-pass membrane protein</topology>
    </subcellularLocation>
</comment>
<reference evidence="9 10" key="1">
    <citation type="journal article" date="2016" name="Biotechnol. Bioeng.">
        <title>Traits of selected Clostridium strains for syngas fermentation to ethanol.</title>
        <authorList>
            <person name="Martin M.E."/>
            <person name="Richter H."/>
            <person name="Saha S."/>
            <person name="Angenent L.T."/>
        </authorList>
    </citation>
    <scope>NUCLEOTIDE SEQUENCE [LARGE SCALE GENOMIC DNA]</scope>
    <source>
        <strain evidence="9 10">PETC</strain>
    </source>
</reference>
<feature type="transmembrane region" description="Helical" evidence="8">
    <location>
        <begin position="22"/>
        <end position="40"/>
    </location>
</feature>
<evidence type="ECO:0000256" key="2">
    <source>
        <dbReference type="ARBA" id="ARBA00009773"/>
    </source>
</evidence>
<comment type="similarity">
    <text evidence="2">Belongs to the autoinducer-2 exporter (AI-2E) (TC 2.A.86) family.</text>
</comment>
<evidence type="ECO:0000256" key="8">
    <source>
        <dbReference type="SAM" id="Phobius"/>
    </source>
</evidence>
<feature type="transmembrane region" description="Helical" evidence="8">
    <location>
        <begin position="300"/>
        <end position="333"/>
    </location>
</feature>
<feature type="transmembrane region" description="Helical" evidence="8">
    <location>
        <begin position="266"/>
        <end position="294"/>
    </location>
</feature>
<evidence type="ECO:0000256" key="6">
    <source>
        <dbReference type="ARBA" id="ARBA00022989"/>
    </source>
</evidence>
<evidence type="ECO:0000256" key="4">
    <source>
        <dbReference type="ARBA" id="ARBA00022475"/>
    </source>
</evidence>
<keyword evidence="5 8" id="KW-0812">Transmembrane</keyword>
<evidence type="ECO:0000256" key="1">
    <source>
        <dbReference type="ARBA" id="ARBA00004651"/>
    </source>
</evidence>
<keyword evidence="7 8" id="KW-0472">Membrane</keyword>
<keyword evidence="4" id="KW-1003">Cell membrane</keyword>
<evidence type="ECO:0000256" key="3">
    <source>
        <dbReference type="ARBA" id="ARBA00022448"/>
    </source>
</evidence>
<evidence type="ECO:0000256" key="7">
    <source>
        <dbReference type="ARBA" id="ARBA00023136"/>
    </source>
</evidence>
<protein>
    <submittedName>
        <fullName evidence="9">Pheromone autoinducer 2 transporter</fullName>
    </submittedName>
</protein>
<accession>A0ABX2TWB2</accession>
<comment type="caution">
    <text evidence="9">The sequence shown here is derived from an EMBL/GenBank/DDBJ whole genome shotgun (WGS) entry which is preliminary data.</text>
</comment>
<dbReference type="InterPro" id="IPR002549">
    <property type="entry name" value="AI-2E-like"/>
</dbReference>
<feature type="transmembrane region" description="Helical" evidence="8">
    <location>
        <begin position="99"/>
        <end position="124"/>
    </location>
</feature>
<dbReference type="Pfam" id="PF01594">
    <property type="entry name" value="AI-2E_transport"/>
    <property type="match status" value="1"/>
</dbReference>
<keyword evidence="3" id="KW-0813">Transport</keyword>
<gene>
    <name evidence="9" type="ORF">WX45_03004</name>
</gene>